<organism evidence="1 2">
    <name type="scientific">Bacillus cereus</name>
    <dbReference type="NCBI Taxonomy" id="1396"/>
    <lineage>
        <taxon>Bacteria</taxon>
        <taxon>Bacillati</taxon>
        <taxon>Bacillota</taxon>
        <taxon>Bacilli</taxon>
        <taxon>Bacillales</taxon>
        <taxon>Bacillaceae</taxon>
        <taxon>Bacillus</taxon>
        <taxon>Bacillus cereus group</taxon>
    </lineage>
</organism>
<dbReference type="EMBL" id="NTRR01000058">
    <property type="protein sequence ID" value="PFE08919.1"/>
    <property type="molecule type" value="Genomic_DNA"/>
</dbReference>
<evidence type="ECO:0000313" key="2">
    <source>
        <dbReference type="Proteomes" id="UP000220032"/>
    </source>
</evidence>
<name>A0A2A8ZUD4_BACCE</name>
<dbReference type="Proteomes" id="UP000220032">
    <property type="component" value="Unassembled WGS sequence"/>
</dbReference>
<sequence length="205" mass="22167">MTVKKVMVGATLVLGLSVFSLPILEISADTEMEPKWLTSEEVDRKFEEINAKYDIGEEMAIADQEFVKTYADKPMLGISGENQVQPYKTNSFTKYRTVAGIEARTWGTASSTHGAWNNTYGANMTTQTFKGNATKLSNTVTHTAYGLIGSGGVGKVFTNSLTSSCDNGKSCKLNKNEKYGASVAYSNTVVRGTVHYPGGSFSINP</sequence>
<evidence type="ECO:0000313" key="1">
    <source>
        <dbReference type="EMBL" id="PFE08919.1"/>
    </source>
</evidence>
<proteinExistence type="predicted"/>
<gene>
    <name evidence="1" type="ORF">CN307_27320</name>
</gene>
<comment type="caution">
    <text evidence="1">The sequence shown here is derived from an EMBL/GenBank/DDBJ whole genome shotgun (WGS) entry which is preliminary data.</text>
</comment>
<accession>A0A2A8ZUD4</accession>
<dbReference type="RefSeq" id="WP_098343759.1">
    <property type="nucleotide sequence ID" value="NZ_JBIWHW010000005.1"/>
</dbReference>
<reference evidence="1 2" key="1">
    <citation type="submission" date="2017-09" db="EMBL/GenBank/DDBJ databases">
        <title>Large-scale bioinformatics analysis of Bacillus genomes uncovers conserved roles of natural products in bacterial physiology.</title>
        <authorList>
            <consortium name="Agbiome Team Llc"/>
            <person name="Bleich R.M."/>
            <person name="Grubbs K.J."/>
            <person name="Santa Maria K.C."/>
            <person name="Allen S.E."/>
            <person name="Farag S."/>
            <person name="Shank E.A."/>
            <person name="Bowers A."/>
        </authorList>
    </citation>
    <scope>NUCLEOTIDE SEQUENCE [LARGE SCALE GENOMIC DNA]</scope>
    <source>
        <strain evidence="1 2">AFS022681</strain>
    </source>
</reference>
<protein>
    <submittedName>
        <fullName evidence="1">Uncharacterized protein</fullName>
    </submittedName>
</protein>
<dbReference type="AlphaFoldDB" id="A0A2A8ZUD4"/>